<feature type="compositionally biased region" description="Basic and acidic residues" evidence="1">
    <location>
        <begin position="994"/>
        <end position="1003"/>
    </location>
</feature>
<dbReference type="OrthoDB" id="5429442at2759"/>
<name>S8EI82_FOMSC</name>
<dbReference type="HOGENOM" id="CLU_005808_0_0_1"/>
<gene>
    <name evidence="2" type="ORF">FOMPIDRAFT_50725</name>
</gene>
<evidence type="ECO:0000256" key="1">
    <source>
        <dbReference type="SAM" id="MobiDB-lite"/>
    </source>
</evidence>
<dbReference type="eggNOG" id="ENOG502SEPQ">
    <property type="taxonomic scope" value="Eukaryota"/>
</dbReference>
<feature type="compositionally biased region" description="Polar residues" evidence="1">
    <location>
        <begin position="963"/>
        <end position="972"/>
    </location>
</feature>
<reference evidence="2 3" key="1">
    <citation type="journal article" date="2012" name="Science">
        <title>The Paleozoic origin of enzymatic lignin decomposition reconstructed from 31 fungal genomes.</title>
        <authorList>
            <person name="Floudas D."/>
            <person name="Binder M."/>
            <person name="Riley R."/>
            <person name="Barry K."/>
            <person name="Blanchette R.A."/>
            <person name="Henrissat B."/>
            <person name="Martinez A.T."/>
            <person name="Otillar R."/>
            <person name="Spatafora J.W."/>
            <person name="Yadav J.S."/>
            <person name="Aerts A."/>
            <person name="Benoit I."/>
            <person name="Boyd A."/>
            <person name="Carlson A."/>
            <person name="Copeland A."/>
            <person name="Coutinho P.M."/>
            <person name="de Vries R.P."/>
            <person name="Ferreira P."/>
            <person name="Findley K."/>
            <person name="Foster B."/>
            <person name="Gaskell J."/>
            <person name="Glotzer D."/>
            <person name="Gorecki P."/>
            <person name="Heitman J."/>
            <person name="Hesse C."/>
            <person name="Hori C."/>
            <person name="Igarashi K."/>
            <person name="Jurgens J.A."/>
            <person name="Kallen N."/>
            <person name="Kersten P."/>
            <person name="Kohler A."/>
            <person name="Kuees U."/>
            <person name="Kumar T.K.A."/>
            <person name="Kuo A."/>
            <person name="LaButti K."/>
            <person name="Larrondo L.F."/>
            <person name="Lindquist E."/>
            <person name="Ling A."/>
            <person name="Lombard V."/>
            <person name="Lucas S."/>
            <person name="Lundell T."/>
            <person name="Martin R."/>
            <person name="McLaughlin D.J."/>
            <person name="Morgenstern I."/>
            <person name="Morin E."/>
            <person name="Murat C."/>
            <person name="Nagy L.G."/>
            <person name="Nolan M."/>
            <person name="Ohm R.A."/>
            <person name="Patyshakuliyeva A."/>
            <person name="Rokas A."/>
            <person name="Ruiz-Duenas F.J."/>
            <person name="Sabat G."/>
            <person name="Salamov A."/>
            <person name="Samejima M."/>
            <person name="Schmutz J."/>
            <person name="Slot J.C."/>
            <person name="St John F."/>
            <person name="Stenlid J."/>
            <person name="Sun H."/>
            <person name="Sun S."/>
            <person name="Syed K."/>
            <person name="Tsang A."/>
            <person name="Wiebenga A."/>
            <person name="Young D."/>
            <person name="Pisabarro A."/>
            <person name="Eastwood D.C."/>
            <person name="Martin F."/>
            <person name="Cullen D."/>
            <person name="Grigoriev I.V."/>
            <person name="Hibbett D.S."/>
        </authorList>
    </citation>
    <scope>NUCLEOTIDE SEQUENCE</scope>
    <source>
        <strain evidence="3">FP-58527</strain>
    </source>
</reference>
<proteinExistence type="predicted"/>
<dbReference type="STRING" id="743788.S8EI82"/>
<sequence length="1018" mass="114199">MCVGENCAPQAAQYVNAQLTVLHANAASCFKEHGNAQRSEDYFRYAHALYDFAYGKVARRRQTKAGYDTLFHATFDRPEIEFICNHDAVLRVRTNAGHYYVDSSDRITSPRSPTSDRVKELQNQDFEFRVSYDVRCASSTDLQVGGAPAMVRLITFDFPAAGAKYLFAAPSIEYNSDELVQYLHHYLNFLQNAGNHILYSLPNFEISRLPLLIDFTASGHAALTRGSCSELYGVHVDKINEQLRLTWTKAAIAMAIGASSVTDWKANSIAEYQVTRTLYQSDVRYHLKFGPPTVEAICSREAVLYLRLDKVLVFEEVGPEGAPTGVLDGWMIPVTVEVVLEQTTETRIRVNVNKIRVDRQLSEEHMTDDYATYRIGILDFVEREYLAVLESAGYLILHDTGRAASLSSVQLAMQRIDTTTITESFEEFTETTEASWSDVISGSDLQGFDQLSAVSQGSINSRFCQMHEAARRSQSWMSMLAKWSYEDYFSATFEPLTIYLLSNNRALLWVHLTEGYLRPLIDMKPSTEVEPYDFEDLRLAFEVRLDMLDGAAIEATSTEWYSNASASPMYKLHANQTDRILRYLCFNTSGAEFLYEYSQIDDLLHTTGSELIDKLQGIIYYLRQHYFPALVENGLHILYTTPLWSAPPVTPSYALTDVTFQVYSSVEATRYNWTQLPASTEPILAILGMTCNRPLPNHYLSYSTNWVARVNRGFSHGTVAISNRDQNVLDRLARINSLTSVIPVLVASDETDGSKLQLTTIAARQGGRVCSWKPERIQENSCIKYEWEYIVSMAHSHAGSGITNGAYSVTCATKNYVELPTVFRSGKLEIKVWGEVTVDINYKANSIEGTARGVAKWLAYINVHTDLYNGVKCDALDAVPIACENVEYRGNAPASNFLDIQNELKTQLPQSLDFREVVQGIRQYEGAWQACYPGINAYVLANPVFNYQGDLLFELRPHGQWNAAPSSRNKPTPQIPKDANSGVQYDGGTDDTQAEQKSEKPGDENGTASSEEEGGLES</sequence>
<evidence type="ECO:0000313" key="3">
    <source>
        <dbReference type="Proteomes" id="UP000015241"/>
    </source>
</evidence>
<accession>S8EI82</accession>
<evidence type="ECO:0000313" key="2">
    <source>
        <dbReference type="EMBL" id="EPT03943.1"/>
    </source>
</evidence>
<feature type="region of interest" description="Disordered" evidence="1">
    <location>
        <begin position="963"/>
        <end position="1018"/>
    </location>
</feature>
<organism evidence="2 3">
    <name type="scientific">Fomitopsis schrenkii</name>
    <name type="common">Brown rot fungus</name>
    <dbReference type="NCBI Taxonomy" id="2126942"/>
    <lineage>
        <taxon>Eukaryota</taxon>
        <taxon>Fungi</taxon>
        <taxon>Dikarya</taxon>
        <taxon>Basidiomycota</taxon>
        <taxon>Agaricomycotina</taxon>
        <taxon>Agaricomycetes</taxon>
        <taxon>Polyporales</taxon>
        <taxon>Fomitopsis</taxon>
    </lineage>
</organism>
<dbReference type="Proteomes" id="UP000015241">
    <property type="component" value="Unassembled WGS sequence"/>
</dbReference>
<dbReference type="InParanoid" id="S8EI82"/>
<dbReference type="AlphaFoldDB" id="S8EI82"/>
<protein>
    <submittedName>
        <fullName evidence="2">Uncharacterized protein</fullName>
    </submittedName>
</protein>
<keyword evidence="3" id="KW-1185">Reference proteome</keyword>
<dbReference type="EMBL" id="KE504128">
    <property type="protein sequence ID" value="EPT03943.1"/>
    <property type="molecule type" value="Genomic_DNA"/>
</dbReference>